<sequence length="250" mass="27032">MKMLPLAILCALLFGPVGILSAVWAVVNIARGDFLTATVSAGFAVFLLGFIIPFARTVPGKVSPRGEFDSEGTTIRPDRGIDVPLQASLLGLVVAGGLYAIFAPLGMVEIPIPETFRLYFPFASAAAAVMGAPIVWRTFRRGSLQYLRLTPNGFKFVQGWRPQEGDWAQVVDVIDASPNESAPTPTPTPTPNAIVVVMSDESVLSLPAASFTPEGRGLRELVRFYWQNPDRRDELTDGQALKRLADGRFG</sequence>
<keyword evidence="1" id="KW-0472">Membrane</keyword>
<protein>
    <submittedName>
        <fullName evidence="2">Uncharacterized protein</fullName>
    </submittedName>
</protein>
<name>A0A1E3R6R3_9MYCO</name>
<keyword evidence="3" id="KW-1185">Reference proteome</keyword>
<dbReference type="RefSeq" id="WP_131815167.1">
    <property type="nucleotide sequence ID" value="NZ_MIGZ01000180.1"/>
</dbReference>
<feature type="transmembrane region" description="Helical" evidence="1">
    <location>
        <begin position="118"/>
        <end position="139"/>
    </location>
</feature>
<proteinExistence type="predicted"/>
<gene>
    <name evidence="2" type="ORF">BHQ17_23125</name>
</gene>
<comment type="caution">
    <text evidence="2">The sequence shown here is derived from an EMBL/GenBank/DDBJ whole genome shotgun (WGS) entry which is preliminary data.</text>
</comment>
<evidence type="ECO:0000256" key="1">
    <source>
        <dbReference type="SAM" id="Phobius"/>
    </source>
</evidence>
<dbReference type="AlphaFoldDB" id="A0A1E3R6R3"/>
<feature type="transmembrane region" description="Helical" evidence="1">
    <location>
        <begin position="35"/>
        <end position="55"/>
    </location>
</feature>
<keyword evidence="1" id="KW-1133">Transmembrane helix</keyword>
<evidence type="ECO:0000313" key="3">
    <source>
        <dbReference type="Proteomes" id="UP000094243"/>
    </source>
</evidence>
<dbReference type="OrthoDB" id="4376447at2"/>
<dbReference type="Proteomes" id="UP000094243">
    <property type="component" value="Unassembled WGS sequence"/>
</dbReference>
<accession>A0A1E3R6R3</accession>
<dbReference type="EMBL" id="MIGZ01000180">
    <property type="protein sequence ID" value="ODQ85524.1"/>
    <property type="molecule type" value="Genomic_DNA"/>
</dbReference>
<feature type="transmembrane region" description="Helical" evidence="1">
    <location>
        <begin position="89"/>
        <end position="112"/>
    </location>
</feature>
<evidence type="ECO:0000313" key="2">
    <source>
        <dbReference type="EMBL" id="ODQ85524.1"/>
    </source>
</evidence>
<reference evidence="3" key="1">
    <citation type="submission" date="2016-09" db="EMBL/GenBank/DDBJ databases">
        <authorList>
            <person name="Greninger A.L."/>
            <person name="Jerome K.R."/>
            <person name="Mcnair B."/>
            <person name="Wallis C."/>
            <person name="Fang F."/>
        </authorList>
    </citation>
    <scope>NUCLEOTIDE SEQUENCE [LARGE SCALE GENOMIC DNA]</scope>
    <source>
        <strain evidence="3">M7</strain>
    </source>
</reference>
<keyword evidence="1" id="KW-0812">Transmembrane</keyword>
<organism evidence="2 3">
    <name type="scientific">Mycolicibacterium holsaticum</name>
    <dbReference type="NCBI Taxonomy" id="152142"/>
    <lineage>
        <taxon>Bacteria</taxon>
        <taxon>Bacillati</taxon>
        <taxon>Actinomycetota</taxon>
        <taxon>Actinomycetes</taxon>
        <taxon>Mycobacteriales</taxon>
        <taxon>Mycobacteriaceae</taxon>
        <taxon>Mycolicibacterium</taxon>
    </lineage>
</organism>